<dbReference type="STRING" id="709986.Deima_0039"/>
<reference evidence="6 7" key="1">
    <citation type="journal article" date="2011" name="Stand. Genomic Sci.">
        <title>Complete genome sequence of Deinococcus maricopensis type strain (LB-34).</title>
        <authorList>
            <person name="Pukall R."/>
            <person name="Zeytun A."/>
            <person name="Lucas S."/>
            <person name="Lapidus A."/>
            <person name="Hammon N."/>
            <person name="Deshpande S."/>
            <person name="Nolan M."/>
            <person name="Cheng J.F."/>
            <person name="Pitluck S."/>
            <person name="Liolios K."/>
            <person name="Pagani I."/>
            <person name="Mikhailova N."/>
            <person name="Ivanova N."/>
            <person name="Mavromatis K."/>
            <person name="Pati A."/>
            <person name="Tapia R."/>
            <person name="Han C."/>
            <person name="Goodwin L."/>
            <person name="Chen A."/>
            <person name="Palaniappan K."/>
            <person name="Land M."/>
            <person name="Hauser L."/>
            <person name="Chang Y.J."/>
            <person name="Jeffries C.D."/>
            <person name="Brambilla E.M."/>
            <person name="Rohde M."/>
            <person name="Goker M."/>
            <person name="Detter J.C."/>
            <person name="Woyke T."/>
            <person name="Bristow J."/>
            <person name="Eisen J.A."/>
            <person name="Markowitz V."/>
            <person name="Hugenholtz P."/>
            <person name="Kyrpides N.C."/>
            <person name="Klenk H.P."/>
        </authorList>
    </citation>
    <scope>NUCLEOTIDE SEQUENCE [LARGE SCALE GENOMIC DNA]</scope>
    <source>
        <strain evidence="7">DSM 21211 / LMG 22137 / NRRL B-23946 / LB-34</strain>
    </source>
</reference>
<dbReference type="NCBIfam" id="TIGR02532">
    <property type="entry name" value="IV_pilin_GFxxxE"/>
    <property type="match status" value="1"/>
</dbReference>
<dbReference type="GO" id="GO:0042597">
    <property type="term" value="C:periplasmic space"/>
    <property type="evidence" value="ECO:0007669"/>
    <property type="project" value="UniProtKB-SubCell"/>
</dbReference>
<dbReference type="Pfam" id="PF07963">
    <property type="entry name" value="N_methyl"/>
    <property type="match status" value="1"/>
</dbReference>
<keyword evidence="7" id="KW-1185">Reference proteome</keyword>
<evidence type="ECO:0000256" key="4">
    <source>
        <dbReference type="ARBA" id="ARBA00023237"/>
    </source>
</evidence>
<dbReference type="SUPFAM" id="SSF54523">
    <property type="entry name" value="Pili subunits"/>
    <property type="match status" value="1"/>
</dbReference>
<proteinExistence type="predicted"/>
<sequence length="116" mass="13093">MRNNFNNPYENIMFERNFIHALWIFPHPTAQKDAYGCKRIVALYSYLTQPTKHSNAPSASTNPAEPVPIHPLSGKALRRPINNSKRTKGFTLIELLIVITIIGILTVVLIPNLLDT</sequence>
<dbReference type="HOGENOM" id="CLU_2092789_0_0_0"/>
<keyword evidence="5" id="KW-1133">Transmembrane helix</keyword>
<keyword evidence="5" id="KW-0472">Membrane</keyword>
<evidence type="ECO:0000256" key="2">
    <source>
        <dbReference type="ARBA" id="ARBA00004418"/>
    </source>
</evidence>
<dbReference type="InterPro" id="IPR045584">
    <property type="entry name" value="Pilin-like"/>
</dbReference>
<dbReference type="Proteomes" id="UP000008635">
    <property type="component" value="Chromosome"/>
</dbReference>
<comment type="subcellular location">
    <subcellularLocation>
        <location evidence="1">Cell outer membrane</location>
        <topology evidence="1">Single-pass membrane protein</topology>
    </subcellularLocation>
    <subcellularLocation>
        <location evidence="2">Periplasm</location>
    </subcellularLocation>
</comment>
<gene>
    <name evidence="6" type="ordered locus">Deima_0039</name>
</gene>
<keyword evidence="5" id="KW-0812">Transmembrane</keyword>
<dbReference type="InterPro" id="IPR012902">
    <property type="entry name" value="N_methyl_site"/>
</dbReference>
<keyword evidence="4" id="KW-0998">Cell outer membrane</keyword>
<organism evidence="6 7">
    <name type="scientific">Deinococcus maricopensis (strain DSM 21211 / LMG 22137 / NRRL B-23946 / LB-34)</name>
    <dbReference type="NCBI Taxonomy" id="709986"/>
    <lineage>
        <taxon>Bacteria</taxon>
        <taxon>Thermotogati</taxon>
        <taxon>Deinococcota</taxon>
        <taxon>Deinococci</taxon>
        <taxon>Deinococcales</taxon>
        <taxon>Deinococcaceae</taxon>
        <taxon>Deinococcus</taxon>
    </lineage>
</organism>
<accession>E8U409</accession>
<keyword evidence="3" id="KW-0574">Periplasm</keyword>
<evidence type="ECO:0000313" key="7">
    <source>
        <dbReference type="Proteomes" id="UP000008635"/>
    </source>
</evidence>
<dbReference type="KEGG" id="dmr:Deima_0039"/>
<reference evidence="7" key="2">
    <citation type="submission" date="2011-01" db="EMBL/GenBank/DDBJ databases">
        <title>The complete genome of Deinococcus maricopensis DSM 21211.</title>
        <authorList>
            <consortium name="US DOE Joint Genome Institute (JGI-PGF)"/>
            <person name="Lucas S."/>
            <person name="Copeland A."/>
            <person name="Lapidus A."/>
            <person name="Goodwin L."/>
            <person name="Pitluck S."/>
            <person name="Kyrpides N."/>
            <person name="Mavromatis K."/>
            <person name="Pagani I."/>
            <person name="Ivanova N."/>
            <person name="Ovchinnikova G."/>
            <person name="Zeytun A."/>
            <person name="Detter J.C."/>
            <person name="Han C."/>
            <person name="Land M."/>
            <person name="Hauser L."/>
            <person name="Markowitz V."/>
            <person name="Cheng J.-F."/>
            <person name="Hugenholtz P."/>
            <person name="Woyke T."/>
            <person name="Wu D."/>
            <person name="Pukall R."/>
            <person name="Gehrich-Schroeter G."/>
            <person name="Brambilla E."/>
            <person name="Klenk H.-P."/>
            <person name="Eisen J.A."/>
        </authorList>
    </citation>
    <scope>NUCLEOTIDE SEQUENCE [LARGE SCALE GENOMIC DNA]</scope>
    <source>
        <strain evidence="7">DSM 21211 / LMG 22137 / NRRL B-23946 / LB-34</strain>
    </source>
</reference>
<dbReference type="AlphaFoldDB" id="E8U409"/>
<dbReference type="PROSITE" id="PS00409">
    <property type="entry name" value="PROKAR_NTER_METHYL"/>
    <property type="match status" value="1"/>
</dbReference>
<feature type="transmembrane region" description="Helical" evidence="5">
    <location>
        <begin position="89"/>
        <end position="110"/>
    </location>
</feature>
<protein>
    <recommendedName>
        <fullName evidence="8">Prepilin-type N-terminal cleavage/methylation domain-containing protein</fullName>
    </recommendedName>
</protein>
<evidence type="ECO:0008006" key="8">
    <source>
        <dbReference type="Google" id="ProtNLM"/>
    </source>
</evidence>
<evidence type="ECO:0000313" key="6">
    <source>
        <dbReference type="EMBL" id="ADV65703.1"/>
    </source>
</evidence>
<dbReference type="Gene3D" id="3.30.700.10">
    <property type="entry name" value="Glycoprotein, Type 4 Pilin"/>
    <property type="match status" value="1"/>
</dbReference>
<name>E8U409_DEIML</name>
<evidence type="ECO:0000256" key="1">
    <source>
        <dbReference type="ARBA" id="ARBA00004203"/>
    </source>
</evidence>
<dbReference type="EMBL" id="CP002454">
    <property type="protein sequence ID" value="ADV65703.1"/>
    <property type="molecule type" value="Genomic_DNA"/>
</dbReference>
<evidence type="ECO:0000256" key="3">
    <source>
        <dbReference type="ARBA" id="ARBA00022764"/>
    </source>
</evidence>
<dbReference type="GO" id="GO:0009279">
    <property type="term" value="C:cell outer membrane"/>
    <property type="evidence" value="ECO:0007669"/>
    <property type="project" value="UniProtKB-SubCell"/>
</dbReference>
<evidence type="ECO:0000256" key="5">
    <source>
        <dbReference type="SAM" id="Phobius"/>
    </source>
</evidence>